<dbReference type="InterPro" id="IPR035686">
    <property type="entry name" value="CPSase_GATase1"/>
</dbReference>
<dbReference type="HAMAP" id="MF_01209">
    <property type="entry name" value="CPSase_S_chain"/>
    <property type="match status" value="1"/>
</dbReference>
<dbReference type="NCBIfam" id="TIGR01368">
    <property type="entry name" value="CPSaseIIsmall"/>
    <property type="match status" value="1"/>
</dbReference>
<dbReference type="PRINTS" id="PR00099">
    <property type="entry name" value="CPSGATASE"/>
</dbReference>
<feature type="binding site" evidence="8">
    <location>
        <position position="245"/>
    </location>
    <ligand>
        <name>L-glutamine</name>
        <dbReference type="ChEBI" id="CHEBI:58359"/>
    </ligand>
</feature>
<dbReference type="NCBIfam" id="NF009475">
    <property type="entry name" value="PRK12838.1"/>
    <property type="match status" value="1"/>
</dbReference>
<keyword evidence="8" id="KW-0028">Amino-acid biosynthesis</keyword>
<feature type="binding site" evidence="8">
    <location>
        <position position="288"/>
    </location>
    <ligand>
        <name>L-glutamine</name>
        <dbReference type="ChEBI" id="CHEBI:58359"/>
    </ligand>
</feature>
<evidence type="ECO:0000256" key="8">
    <source>
        <dbReference type="HAMAP-Rule" id="MF_01209"/>
    </source>
</evidence>
<dbReference type="InterPro" id="IPR002474">
    <property type="entry name" value="CarbamoylP_synth_ssu_N"/>
</dbReference>
<comment type="pathway">
    <text evidence="1 8">Amino-acid biosynthesis; L-arginine biosynthesis; carbamoyl phosphate from bicarbonate: step 1/1.</text>
</comment>
<dbReference type="Gene3D" id="3.50.30.20">
    <property type="entry name" value="Carbamoyl-phosphate synthase small subunit, N-terminal domain"/>
    <property type="match status" value="1"/>
</dbReference>
<comment type="similarity">
    <text evidence="2 8">Belongs to the CarA family.</text>
</comment>
<comment type="pathway">
    <text evidence="8">Pyrimidine metabolism; UMP biosynthesis via de novo pathway; (S)-dihydroorotate from bicarbonate: step 1/3.</text>
</comment>
<evidence type="ECO:0000259" key="9">
    <source>
        <dbReference type="SMART" id="SM01097"/>
    </source>
</evidence>
<dbReference type="EC" id="6.3.5.5" evidence="8"/>
<evidence type="ECO:0000256" key="2">
    <source>
        <dbReference type="ARBA" id="ARBA00007800"/>
    </source>
</evidence>
<organism evidence="10 11">
    <name type="scientific">Geomicrobium sediminis</name>
    <dbReference type="NCBI Taxonomy" id="1347788"/>
    <lineage>
        <taxon>Bacteria</taxon>
        <taxon>Bacillati</taxon>
        <taxon>Bacillota</taxon>
        <taxon>Bacilli</taxon>
        <taxon>Bacillales</taxon>
        <taxon>Geomicrobium</taxon>
    </lineage>
</organism>
<keyword evidence="3 8" id="KW-0436">Ligase</keyword>
<dbReference type="SUPFAM" id="SSF52317">
    <property type="entry name" value="Class I glutamine amidotransferase-like"/>
    <property type="match status" value="1"/>
</dbReference>
<dbReference type="SMART" id="SM01097">
    <property type="entry name" value="CPSase_sm_chain"/>
    <property type="match status" value="1"/>
</dbReference>
<dbReference type="Gene3D" id="3.40.50.880">
    <property type="match status" value="1"/>
</dbReference>
<dbReference type="PANTHER" id="PTHR43418:SF7">
    <property type="entry name" value="CARBAMOYL-PHOSPHATE SYNTHASE SMALL CHAIN"/>
    <property type="match status" value="1"/>
</dbReference>
<feature type="region of interest" description="CPSase" evidence="8">
    <location>
        <begin position="1"/>
        <end position="168"/>
    </location>
</feature>
<dbReference type="RefSeq" id="WP_204695671.1">
    <property type="nucleotide sequence ID" value="NZ_JAFBEC010000002.1"/>
</dbReference>
<evidence type="ECO:0000313" key="10">
    <source>
        <dbReference type="EMBL" id="MBM7631551.1"/>
    </source>
</evidence>
<evidence type="ECO:0000256" key="7">
    <source>
        <dbReference type="ARBA" id="ARBA00048816"/>
    </source>
</evidence>
<evidence type="ECO:0000256" key="6">
    <source>
        <dbReference type="ARBA" id="ARBA00022962"/>
    </source>
</evidence>
<keyword evidence="5 8" id="KW-0067">ATP-binding</keyword>
<keyword evidence="11" id="KW-1185">Reference proteome</keyword>
<dbReference type="InterPro" id="IPR036480">
    <property type="entry name" value="CarbP_synth_ssu_N_sf"/>
</dbReference>
<reference evidence="10 11" key="1">
    <citation type="submission" date="2021-01" db="EMBL/GenBank/DDBJ databases">
        <title>Genomic Encyclopedia of Type Strains, Phase IV (KMG-IV): sequencing the most valuable type-strain genomes for metagenomic binning, comparative biology and taxonomic classification.</title>
        <authorList>
            <person name="Goeker M."/>
        </authorList>
    </citation>
    <scope>NUCLEOTIDE SEQUENCE [LARGE SCALE GENOMIC DNA]</scope>
    <source>
        <strain evidence="10 11">DSM 25540</strain>
    </source>
</reference>
<evidence type="ECO:0000256" key="5">
    <source>
        <dbReference type="ARBA" id="ARBA00022840"/>
    </source>
</evidence>
<name>A0ABS2P981_9BACL</name>
<comment type="caution">
    <text evidence="10">The sequence shown here is derived from an EMBL/GenBank/DDBJ whole genome shotgun (WGS) entry which is preliminary data.</text>
</comment>
<feature type="binding site" evidence="8">
    <location>
        <position position="46"/>
    </location>
    <ligand>
        <name>L-glutamine</name>
        <dbReference type="ChEBI" id="CHEBI:58359"/>
    </ligand>
</feature>
<sequence>MKGYIVLENGEVFTGKIIGGNESGTYGEAVFFTGMTGYQEVATDPSYRGQIVIFTYPLIGNYGIQDYTSQSEEWQANALVIGECSEEGYHYLSKKSVMNEANNMNVPIIVDVDTRALVKCLREQGAMGAVITTDLDGIDWSNYQPVDEYPFVKEVSTKQIETYGAGETHIALYDFGHKRAMIQELTQLGAKVSVVPFDTPYETIQHLDVDGVLFSNGPGNPKQLEHELHIYRKVASAYPTFAICLGHQLLALAFGADTKKLKFGHRGANQPVLEIATQKVDMTAQNHGFVVDDETIGHSEMQVTHVNINDGSIEGLKHEELPLFTVQYHPEASPGPKDSHPLFHQFFASIEKKKEVTIHA</sequence>
<accession>A0ABS2P981</accession>
<feature type="domain" description="Carbamoyl-phosphate synthase small subunit N-terminal" evidence="9">
    <location>
        <begin position="1"/>
        <end position="132"/>
    </location>
</feature>
<evidence type="ECO:0000256" key="1">
    <source>
        <dbReference type="ARBA" id="ARBA00005077"/>
    </source>
</evidence>
<feature type="active site" description="Nucleophile" evidence="8">
    <location>
        <position position="244"/>
    </location>
</feature>
<dbReference type="CDD" id="cd01744">
    <property type="entry name" value="GATase1_CPSase"/>
    <property type="match status" value="1"/>
</dbReference>
<dbReference type="GO" id="GO:0004088">
    <property type="term" value="F:carbamoyl-phosphate synthase (glutamine-hydrolyzing) activity"/>
    <property type="evidence" value="ECO:0007669"/>
    <property type="project" value="UniProtKB-EC"/>
</dbReference>
<keyword evidence="4 8" id="KW-0547">Nucleotide-binding</keyword>
<keyword evidence="8" id="KW-0055">Arginine biosynthesis</keyword>
<dbReference type="InterPro" id="IPR017926">
    <property type="entry name" value="GATASE"/>
</dbReference>
<comment type="catalytic activity">
    <reaction evidence="7 8">
        <text>hydrogencarbonate + L-glutamine + 2 ATP + H2O = carbamoyl phosphate + L-glutamate + 2 ADP + phosphate + 2 H(+)</text>
        <dbReference type="Rhea" id="RHEA:18633"/>
        <dbReference type="ChEBI" id="CHEBI:15377"/>
        <dbReference type="ChEBI" id="CHEBI:15378"/>
        <dbReference type="ChEBI" id="CHEBI:17544"/>
        <dbReference type="ChEBI" id="CHEBI:29985"/>
        <dbReference type="ChEBI" id="CHEBI:30616"/>
        <dbReference type="ChEBI" id="CHEBI:43474"/>
        <dbReference type="ChEBI" id="CHEBI:58228"/>
        <dbReference type="ChEBI" id="CHEBI:58359"/>
        <dbReference type="ChEBI" id="CHEBI:456216"/>
        <dbReference type="EC" id="6.3.5.5"/>
    </reaction>
</comment>
<feature type="active site" evidence="8">
    <location>
        <position position="329"/>
    </location>
</feature>
<feature type="binding site" evidence="8">
    <location>
        <position position="217"/>
    </location>
    <ligand>
        <name>L-glutamine</name>
        <dbReference type="ChEBI" id="CHEBI:58359"/>
    </ligand>
</feature>
<feature type="binding site" evidence="8">
    <location>
        <position position="219"/>
    </location>
    <ligand>
        <name>L-glutamine</name>
        <dbReference type="ChEBI" id="CHEBI:58359"/>
    </ligand>
</feature>
<dbReference type="SUPFAM" id="SSF52021">
    <property type="entry name" value="Carbamoyl phosphate synthetase, small subunit N-terminal domain"/>
    <property type="match status" value="1"/>
</dbReference>
<proteinExistence type="inferred from homology"/>
<feature type="binding site" evidence="8">
    <location>
        <position position="286"/>
    </location>
    <ligand>
        <name>L-glutamine</name>
        <dbReference type="ChEBI" id="CHEBI:58359"/>
    </ligand>
</feature>
<comment type="subunit">
    <text evidence="8">Composed of two chains; the small (or glutamine) chain promotes the hydrolysis of glutamine to ammonia, which is used by the large (or ammonia) chain to synthesize carbamoyl phosphate. Tetramer of heterodimers (alpha,beta)4.</text>
</comment>
<feature type="active site" evidence="8">
    <location>
        <position position="331"/>
    </location>
</feature>
<dbReference type="InterPro" id="IPR050472">
    <property type="entry name" value="Anth_synth/Amidotransfase"/>
</dbReference>
<keyword evidence="8" id="KW-0665">Pyrimidine biosynthesis</keyword>
<dbReference type="InterPro" id="IPR006274">
    <property type="entry name" value="CarbamoylP_synth_ssu"/>
</dbReference>
<dbReference type="Proteomes" id="UP000741863">
    <property type="component" value="Unassembled WGS sequence"/>
</dbReference>
<dbReference type="PROSITE" id="PS51273">
    <property type="entry name" value="GATASE_TYPE_1"/>
    <property type="match status" value="1"/>
</dbReference>
<keyword evidence="6 8" id="KW-0315">Glutamine amidotransferase</keyword>
<dbReference type="InterPro" id="IPR029062">
    <property type="entry name" value="Class_I_gatase-like"/>
</dbReference>
<dbReference type="Pfam" id="PF00988">
    <property type="entry name" value="CPSase_sm_chain"/>
    <property type="match status" value="1"/>
</dbReference>
<evidence type="ECO:0000313" key="11">
    <source>
        <dbReference type="Proteomes" id="UP000741863"/>
    </source>
</evidence>
<feature type="binding site" evidence="8">
    <location>
        <position position="248"/>
    </location>
    <ligand>
        <name>L-glutamine</name>
        <dbReference type="ChEBI" id="CHEBI:58359"/>
    </ligand>
</feature>
<evidence type="ECO:0000256" key="3">
    <source>
        <dbReference type="ARBA" id="ARBA00022598"/>
    </source>
</evidence>
<feature type="binding site" evidence="8">
    <location>
        <position position="289"/>
    </location>
    <ligand>
        <name>L-glutamine</name>
        <dbReference type="ChEBI" id="CHEBI:58359"/>
    </ligand>
</feature>
<comment type="catalytic activity">
    <reaction evidence="8">
        <text>L-glutamine + H2O = L-glutamate + NH4(+)</text>
        <dbReference type="Rhea" id="RHEA:15889"/>
        <dbReference type="ChEBI" id="CHEBI:15377"/>
        <dbReference type="ChEBI" id="CHEBI:28938"/>
        <dbReference type="ChEBI" id="CHEBI:29985"/>
        <dbReference type="ChEBI" id="CHEBI:58359"/>
    </reaction>
</comment>
<dbReference type="Pfam" id="PF00117">
    <property type="entry name" value="GATase"/>
    <property type="match status" value="1"/>
</dbReference>
<dbReference type="PRINTS" id="PR00096">
    <property type="entry name" value="GATASE"/>
</dbReference>
<protein>
    <recommendedName>
        <fullName evidence="8">Carbamoyl phosphate synthase small chain</fullName>
        <ecNumber evidence="8">6.3.5.5</ecNumber>
    </recommendedName>
    <alternativeName>
        <fullName evidence="8">Carbamoyl phosphate synthetase glutamine chain</fullName>
    </alternativeName>
</protein>
<dbReference type="PANTHER" id="PTHR43418">
    <property type="entry name" value="MULTIFUNCTIONAL TRYPTOPHAN BIOSYNTHESIS PROTEIN-RELATED"/>
    <property type="match status" value="1"/>
</dbReference>
<dbReference type="EMBL" id="JAFBEC010000002">
    <property type="protein sequence ID" value="MBM7631551.1"/>
    <property type="molecule type" value="Genomic_DNA"/>
</dbReference>
<evidence type="ECO:0000256" key="4">
    <source>
        <dbReference type="ARBA" id="ARBA00022741"/>
    </source>
</evidence>
<comment type="function">
    <text evidence="8">Small subunit of the glutamine-dependent carbamoyl phosphate synthetase (CPSase). CPSase catalyzes the formation of carbamoyl phosphate from the ammonia moiety of glutamine, carbonate, and phosphate donated by ATP, constituting the first step of 2 biosynthetic pathways, one leading to arginine and/or urea and the other to pyrimidine nucleotides. The small subunit (glutamine amidotransferase) binds and cleaves glutamine to supply the large subunit with the substrate ammonia.</text>
</comment>
<gene>
    <name evidence="8" type="primary">carA</name>
    <name evidence="10" type="ORF">JOD17_000643</name>
</gene>